<dbReference type="Gene3D" id="1.25.40.10">
    <property type="entry name" value="Tetratricopeptide repeat domain"/>
    <property type="match status" value="2"/>
</dbReference>
<dbReference type="InterPro" id="IPR016032">
    <property type="entry name" value="Sig_transdc_resp-reg_C-effctor"/>
</dbReference>
<feature type="domain" description="OmpR/PhoB-type" evidence="3">
    <location>
        <begin position="2"/>
        <end position="100"/>
    </location>
</feature>
<dbReference type="OrthoDB" id="4473689at2"/>
<dbReference type="GO" id="GO:0000160">
    <property type="term" value="P:phosphorelay signal transduction system"/>
    <property type="evidence" value="ECO:0007669"/>
    <property type="project" value="InterPro"/>
</dbReference>
<proteinExistence type="predicted"/>
<accession>A0A370KZJ6</accession>
<dbReference type="InterPro" id="IPR001867">
    <property type="entry name" value="OmpR/PhoB-type_DNA-bd"/>
</dbReference>
<name>A0A370KZJ6_9HYPH</name>
<dbReference type="SUPFAM" id="SSF46894">
    <property type="entry name" value="C-terminal effector domain of the bipartite response regulators"/>
    <property type="match status" value="1"/>
</dbReference>
<dbReference type="GO" id="GO:0043531">
    <property type="term" value="F:ADP binding"/>
    <property type="evidence" value="ECO:0007669"/>
    <property type="project" value="InterPro"/>
</dbReference>
<sequence>MDQSFRFGPFRLIPGQQLLSDENLPVRLGGRALEILTALVEKRGDLVSKAELLARAWPGVLVEESNLKVHVSALRKALGDGQPGRRFITTVSGRGYRFIGTIESAEDAIIIPQSPSETRHNLPTSTRTIGRDDAIESVRSRLLEKRFVTLVGAGGIGKTKVATATAEKLIGEFEDGIWFVDLATLRDSSHIPSEIANTIGIKIYSEDIISGILSYIKRKTLLIILDNCEHIIENAALVAEAIIQGAPSAYILATSREPLQYAREYVQRIRPLSTPPVDASITAAELKQFSAVQLFIERAAASLDDFDPSDDDVFVIAHICRHLEGVALAIELAAVRVDAFGLHGVASMISENFQILNRGRRTAPSRQKSLAATLEWSYNLLSNSEQKTLRTLSVFTGDFTFTAASEVISDETGSRVIDDLASLVTKSLISADVGGAVVNYRLLETTRAYAVEKLRQGEEDRAAMSHYTDLLIRTSKISAAELKATSIARWENAYSAQISDIRNALKWAFSDKGDLETALALTLAALPLWLTLGLMEECRSGVERALGCDRLASGMSDAKEMKLRAAHCRALIIRGPSNEVGDAWLKVVEIAERVDDHEHRLWGLWGLSTLYRARGSHRTALIFAERCRAYALSMGDAAAAHAAARLIAITQFHLGDFSKCRETMDDYSARAPQTASSAAVKSNFPYNQRVGALGTLTLLHWVEGDPDRALQLANQTVEEARAIYDGPSLADVLLHSSIPVALSAGAWSLAEKWIDLTEANLRSHALNVAHLHSLCLEAVLRILQGDAAGTPRLAVALAELGQTGSLIRYPYHLGTLAVGYGLAGQLGKALETIDKALTLTEQHDENWCLAELLRIKGELLAQDALIEQAEAYFIRAREVASVQGALSWNLRATVSLAKLWRKSDRHEEAKAMLSSTIRRFDEGFQTRDLQVARNLSFELSEN</sequence>
<dbReference type="Pfam" id="PF00931">
    <property type="entry name" value="NB-ARC"/>
    <property type="match status" value="1"/>
</dbReference>
<evidence type="ECO:0000313" key="5">
    <source>
        <dbReference type="Proteomes" id="UP000255207"/>
    </source>
</evidence>
<dbReference type="GO" id="GO:0006355">
    <property type="term" value="P:regulation of DNA-templated transcription"/>
    <property type="evidence" value="ECO:0007669"/>
    <property type="project" value="InterPro"/>
</dbReference>
<dbReference type="Gene3D" id="3.40.50.300">
    <property type="entry name" value="P-loop containing nucleotide triphosphate hydrolases"/>
    <property type="match status" value="1"/>
</dbReference>
<evidence type="ECO:0000313" key="4">
    <source>
        <dbReference type="EMBL" id="RDJ20286.1"/>
    </source>
</evidence>
<dbReference type="GO" id="GO:0003677">
    <property type="term" value="F:DNA binding"/>
    <property type="evidence" value="ECO:0007669"/>
    <property type="project" value="UniProtKB-UniRule"/>
</dbReference>
<dbReference type="EMBL" id="QQTP01000020">
    <property type="protein sequence ID" value="RDJ20286.1"/>
    <property type="molecule type" value="Genomic_DNA"/>
</dbReference>
<dbReference type="SUPFAM" id="SSF48452">
    <property type="entry name" value="TPR-like"/>
    <property type="match status" value="1"/>
</dbReference>
<comment type="caution">
    <text evidence="4">The sequence shown here is derived from an EMBL/GenBank/DDBJ whole genome shotgun (WGS) entry which is preliminary data.</text>
</comment>
<protein>
    <submittedName>
        <fullName evidence="4">Transcriptional regulator</fullName>
    </submittedName>
</protein>
<dbReference type="SUPFAM" id="SSF52540">
    <property type="entry name" value="P-loop containing nucleoside triphosphate hydrolases"/>
    <property type="match status" value="1"/>
</dbReference>
<gene>
    <name evidence="4" type="ORF">DWE98_25310</name>
</gene>
<dbReference type="InterPro" id="IPR002182">
    <property type="entry name" value="NB-ARC"/>
</dbReference>
<evidence type="ECO:0000256" key="2">
    <source>
        <dbReference type="PROSITE-ProRule" id="PRU01091"/>
    </source>
</evidence>
<dbReference type="CDD" id="cd00383">
    <property type="entry name" value="trans_reg_C"/>
    <property type="match status" value="1"/>
</dbReference>
<reference evidence="5" key="1">
    <citation type="submission" date="2018-07" db="EMBL/GenBank/DDBJ databases">
        <authorList>
            <person name="Safronova V.I."/>
            <person name="Chirak E.R."/>
            <person name="Sazanova A.L."/>
        </authorList>
    </citation>
    <scope>NUCLEOTIDE SEQUENCE [LARGE SCALE GENOMIC DNA]</scope>
    <source>
        <strain evidence="5">RCAM04685</strain>
    </source>
</reference>
<dbReference type="PROSITE" id="PS51755">
    <property type="entry name" value="OMPR_PHOB"/>
    <property type="match status" value="1"/>
</dbReference>
<keyword evidence="5" id="KW-1185">Reference proteome</keyword>
<dbReference type="InterPro" id="IPR058852">
    <property type="entry name" value="HTH_77"/>
</dbReference>
<dbReference type="InterPro" id="IPR036388">
    <property type="entry name" value="WH-like_DNA-bd_sf"/>
</dbReference>
<dbReference type="Pfam" id="PF25872">
    <property type="entry name" value="HTH_77"/>
    <property type="match status" value="1"/>
</dbReference>
<dbReference type="AlphaFoldDB" id="A0A370KZJ6"/>
<dbReference type="PANTHER" id="PTHR47691">
    <property type="entry name" value="REGULATOR-RELATED"/>
    <property type="match status" value="1"/>
</dbReference>
<dbReference type="Gene3D" id="1.10.10.10">
    <property type="entry name" value="Winged helix-like DNA-binding domain superfamily/Winged helix DNA-binding domain"/>
    <property type="match status" value="1"/>
</dbReference>
<evidence type="ECO:0000256" key="1">
    <source>
        <dbReference type="ARBA" id="ARBA00023125"/>
    </source>
</evidence>
<dbReference type="InterPro" id="IPR027417">
    <property type="entry name" value="P-loop_NTPase"/>
</dbReference>
<organism evidence="4 5">
    <name type="scientific">Bosea caraganae</name>
    <dbReference type="NCBI Taxonomy" id="2763117"/>
    <lineage>
        <taxon>Bacteria</taxon>
        <taxon>Pseudomonadati</taxon>
        <taxon>Pseudomonadota</taxon>
        <taxon>Alphaproteobacteria</taxon>
        <taxon>Hyphomicrobiales</taxon>
        <taxon>Boseaceae</taxon>
        <taxon>Bosea</taxon>
    </lineage>
</organism>
<dbReference type="SMART" id="SM00862">
    <property type="entry name" value="Trans_reg_C"/>
    <property type="match status" value="1"/>
</dbReference>
<evidence type="ECO:0000259" key="3">
    <source>
        <dbReference type="PROSITE" id="PS51755"/>
    </source>
</evidence>
<dbReference type="InterPro" id="IPR011990">
    <property type="entry name" value="TPR-like_helical_dom_sf"/>
</dbReference>
<keyword evidence="1 2" id="KW-0238">DNA-binding</keyword>
<feature type="DNA-binding region" description="OmpR/PhoB-type" evidence="2">
    <location>
        <begin position="2"/>
        <end position="100"/>
    </location>
</feature>
<dbReference type="Pfam" id="PF00486">
    <property type="entry name" value="Trans_reg_C"/>
    <property type="match status" value="1"/>
</dbReference>
<dbReference type="RefSeq" id="WP_114832092.1">
    <property type="nucleotide sequence ID" value="NZ_QQTO01000027.1"/>
</dbReference>
<dbReference type="PANTHER" id="PTHR47691:SF3">
    <property type="entry name" value="HTH-TYPE TRANSCRIPTIONAL REGULATOR RV0890C-RELATED"/>
    <property type="match status" value="1"/>
</dbReference>
<dbReference type="Proteomes" id="UP000255207">
    <property type="component" value="Unassembled WGS sequence"/>
</dbReference>